<dbReference type="AlphaFoldDB" id="A0A6J1D0J8"/>
<dbReference type="PANTHER" id="PTHR33623:SF17">
    <property type="entry name" value="DUF4378 DOMAIN-CONTAINING PROTEIN"/>
    <property type="match status" value="1"/>
</dbReference>
<reference evidence="2" key="1">
    <citation type="submission" date="2025-08" db="UniProtKB">
        <authorList>
            <consortium name="RefSeq"/>
        </authorList>
    </citation>
    <scope>IDENTIFICATION</scope>
    <source>
        <strain evidence="2">OHB3-1</strain>
    </source>
</reference>
<name>A0A6J1D0J8_MOMCH</name>
<proteinExistence type="predicted"/>
<evidence type="ECO:0000313" key="1">
    <source>
        <dbReference type="Proteomes" id="UP000504603"/>
    </source>
</evidence>
<dbReference type="KEGG" id="mcha:111016277"/>
<dbReference type="OrthoDB" id="1669163at2759"/>
<gene>
    <name evidence="2" type="primary">LOC111016277</name>
</gene>
<dbReference type="Proteomes" id="UP000504603">
    <property type="component" value="Unplaced"/>
</dbReference>
<evidence type="ECO:0000313" key="2">
    <source>
        <dbReference type="RefSeq" id="XP_022147284.1"/>
    </source>
</evidence>
<protein>
    <submittedName>
        <fullName evidence="2">Uncharacterized protein LOC111016277</fullName>
    </submittedName>
</protein>
<accession>A0A6J1D0J8</accession>
<organism evidence="1 2">
    <name type="scientific">Momordica charantia</name>
    <name type="common">Bitter gourd</name>
    <name type="synonym">Balsam pear</name>
    <dbReference type="NCBI Taxonomy" id="3673"/>
    <lineage>
        <taxon>Eukaryota</taxon>
        <taxon>Viridiplantae</taxon>
        <taxon>Streptophyta</taxon>
        <taxon>Embryophyta</taxon>
        <taxon>Tracheophyta</taxon>
        <taxon>Spermatophyta</taxon>
        <taxon>Magnoliopsida</taxon>
        <taxon>eudicotyledons</taxon>
        <taxon>Gunneridae</taxon>
        <taxon>Pentapetalae</taxon>
        <taxon>rosids</taxon>
        <taxon>fabids</taxon>
        <taxon>Cucurbitales</taxon>
        <taxon>Cucurbitaceae</taxon>
        <taxon>Momordiceae</taxon>
        <taxon>Momordica</taxon>
    </lineage>
</organism>
<keyword evidence="1" id="KW-1185">Reference proteome</keyword>
<dbReference type="RefSeq" id="XP_022147284.1">
    <property type="nucleotide sequence ID" value="XM_022291592.1"/>
</dbReference>
<sequence>MLLDSHSLICSSSFLHCSVLEAAPMAATLSSPNFPFPQTDHVLGSKSTRMLKDFLQESSGIASSKSRTASFKALAIRAVKRISISIPILPRSLSRRLLGKTERDEREIGGDFVVKIKDIIRWRSFRDLVDETTVAAEAPPLDFADSPDCNTAAATTTTTTTATSSKSSSWCESDFTAEDSPSPSWRGCSDDGEVGKKYFLCAGEDLEEDDKKVEALSREEEEDVLKERAWRVLEHVEAAISFSEICSTAESRPDGLLVKFFRRELTESGESEVDEEDLKWRCWLRKGNEGYLREMEREGKWSAFGNEEKVELGLQIERGILGSLVYELLFDIFQF</sequence>
<dbReference type="GeneID" id="111016277"/>
<dbReference type="PANTHER" id="PTHR33623">
    <property type="entry name" value="OS04G0572500 PROTEIN"/>
    <property type="match status" value="1"/>
</dbReference>